<evidence type="ECO:0000256" key="5">
    <source>
        <dbReference type="ARBA" id="ARBA00022679"/>
    </source>
</evidence>
<comment type="caution">
    <text evidence="11">The sequence shown here is derived from an EMBL/GenBank/DDBJ whole genome shotgun (WGS) entry which is preliminary data.</text>
</comment>
<keyword evidence="12" id="KW-1185">Reference proteome</keyword>
<gene>
    <name evidence="11" type="ORF">HYC85_026205</name>
</gene>
<feature type="domain" description="SWEET-like" evidence="10">
    <location>
        <begin position="73"/>
        <end position="164"/>
    </location>
</feature>
<dbReference type="GO" id="GO:0061630">
    <property type="term" value="F:ubiquitin protein ligase activity"/>
    <property type="evidence" value="ECO:0007669"/>
    <property type="project" value="UniProtKB-EC"/>
</dbReference>
<evidence type="ECO:0000313" key="11">
    <source>
        <dbReference type="EMBL" id="KAF5935076.1"/>
    </source>
</evidence>
<keyword evidence="9" id="KW-0472">Membrane</keyword>
<evidence type="ECO:0000313" key="12">
    <source>
        <dbReference type="Proteomes" id="UP000593564"/>
    </source>
</evidence>
<dbReference type="PANTHER" id="PTHR33389:SF4">
    <property type="entry name" value="PII, URIDYLYLTRANSFERASE (DUF2921)"/>
    <property type="match status" value="1"/>
</dbReference>
<accession>A0A7J7G6Z2</accession>
<keyword evidence="5" id="KW-0808">Transferase</keyword>
<organism evidence="11 12">
    <name type="scientific">Camellia sinensis</name>
    <name type="common">Tea plant</name>
    <name type="synonym">Thea sinensis</name>
    <dbReference type="NCBI Taxonomy" id="4442"/>
    <lineage>
        <taxon>Eukaryota</taxon>
        <taxon>Viridiplantae</taxon>
        <taxon>Streptophyta</taxon>
        <taxon>Embryophyta</taxon>
        <taxon>Tracheophyta</taxon>
        <taxon>Spermatophyta</taxon>
        <taxon>Magnoliopsida</taxon>
        <taxon>eudicotyledons</taxon>
        <taxon>Gunneridae</taxon>
        <taxon>Pentapetalae</taxon>
        <taxon>asterids</taxon>
        <taxon>Ericales</taxon>
        <taxon>Theaceae</taxon>
        <taxon>Camellia</taxon>
    </lineage>
</organism>
<dbReference type="EC" id="2.3.2.27" evidence="4"/>
<comment type="catalytic activity">
    <reaction evidence="1">
        <text>S-ubiquitinyl-[E2 ubiquitin-conjugating enzyme]-L-cysteine + [acceptor protein]-L-lysine = [E2 ubiquitin-conjugating enzyme]-L-cysteine + N(6)-ubiquitinyl-[acceptor protein]-L-lysine.</text>
        <dbReference type="EC" id="2.3.2.27"/>
    </reaction>
</comment>
<comment type="pathway">
    <text evidence="3">Protein modification; protein ubiquitination.</text>
</comment>
<evidence type="ECO:0000256" key="1">
    <source>
        <dbReference type="ARBA" id="ARBA00000900"/>
    </source>
</evidence>
<dbReference type="EMBL" id="JACBKZ010000013">
    <property type="protein sequence ID" value="KAF5935076.1"/>
    <property type="molecule type" value="Genomic_DNA"/>
</dbReference>
<dbReference type="Proteomes" id="UP000593564">
    <property type="component" value="Unassembled WGS sequence"/>
</dbReference>
<evidence type="ECO:0000259" key="10">
    <source>
        <dbReference type="Pfam" id="PF11145"/>
    </source>
</evidence>
<evidence type="ECO:0000256" key="6">
    <source>
        <dbReference type="ARBA" id="ARBA00022692"/>
    </source>
</evidence>
<dbReference type="AlphaFoldDB" id="A0A7J7G6Z2"/>
<evidence type="ECO:0000256" key="2">
    <source>
        <dbReference type="ARBA" id="ARBA00004127"/>
    </source>
</evidence>
<name>A0A7J7G6Z2_CAMSI</name>
<keyword evidence="6" id="KW-0812">Transmembrane</keyword>
<dbReference type="Pfam" id="PF11145">
    <property type="entry name" value="DUF2921"/>
    <property type="match status" value="1"/>
</dbReference>
<evidence type="ECO:0000256" key="9">
    <source>
        <dbReference type="ARBA" id="ARBA00023136"/>
    </source>
</evidence>
<dbReference type="InterPro" id="IPR021319">
    <property type="entry name" value="DUF2921"/>
</dbReference>
<evidence type="ECO:0000256" key="7">
    <source>
        <dbReference type="ARBA" id="ARBA00022786"/>
    </source>
</evidence>
<keyword evidence="7" id="KW-0833">Ubl conjugation pathway</keyword>
<dbReference type="PANTHER" id="PTHR33389">
    <property type="entry name" value="FAMILY PROTEIN, PUTATIVE (DUF2921)-RELATED"/>
    <property type="match status" value="1"/>
</dbReference>
<evidence type="ECO:0000256" key="4">
    <source>
        <dbReference type="ARBA" id="ARBA00012483"/>
    </source>
</evidence>
<proteinExistence type="predicted"/>
<dbReference type="GO" id="GO:0012505">
    <property type="term" value="C:endomembrane system"/>
    <property type="evidence" value="ECO:0007669"/>
    <property type="project" value="UniProtKB-SubCell"/>
</dbReference>
<sequence length="448" mass="49904">MYLIGCRDVRSSQKFVYNGTNLEGGMDRLIEWLLNPKIKIFINSKRSKEDPLYLSPVSLNTSVVNYSKQLVYVIYRKGFEGVLRILMLRMAIICTRSQSVYTKNEGHPTAYISLVMLGVHTFAYSIPLITGNEVLDSATNILLLAALWLNLKLFQNVCESRGRQIGDCHIPKAKIPSDKIADSQKVKPEVKELATKSDLYERLFPSQSLCVPDSALDESGTGPRTRLDYPGTEVPATRSTGSFLASQDGFMELGCCQELTSQSQNKFGSGGRKTKDSDNNPSSAYTYHRFTEIENHCNLFLSLAFELKPDDSRGHRLKNAGGAPLMPFDDSDMPWDSSSLISPLKLLSPLGSTVVMDKTSTTKHPCQERKYSTIRLKDLDGIVLDMQDMARCAVNEVDHSKARCVPIRLGSTHTAKEKPNNKHGMTGFSFCNAILFMSARTSELLKNT</sequence>
<keyword evidence="8" id="KW-1133">Transmembrane helix</keyword>
<evidence type="ECO:0000256" key="3">
    <source>
        <dbReference type="ARBA" id="ARBA00004906"/>
    </source>
</evidence>
<comment type="subcellular location">
    <subcellularLocation>
        <location evidence="2">Endomembrane system</location>
        <topology evidence="2">Multi-pass membrane protein</topology>
    </subcellularLocation>
</comment>
<evidence type="ECO:0000256" key="8">
    <source>
        <dbReference type="ARBA" id="ARBA00022989"/>
    </source>
</evidence>
<protein>
    <recommendedName>
        <fullName evidence="4">RING-type E3 ubiquitin transferase</fullName>
        <ecNumber evidence="4">2.3.2.27</ecNumber>
    </recommendedName>
</protein>
<reference evidence="11 12" key="2">
    <citation type="submission" date="2020-07" db="EMBL/GenBank/DDBJ databases">
        <title>Genome assembly of wild tea tree DASZ reveals pedigree and selection history of tea varieties.</title>
        <authorList>
            <person name="Zhang W."/>
        </authorList>
    </citation>
    <scope>NUCLEOTIDE SEQUENCE [LARGE SCALE GENOMIC DNA]</scope>
    <source>
        <strain evidence="12">cv. G240</strain>
        <tissue evidence="11">Leaf</tissue>
    </source>
</reference>
<reference evidence="12" key="1">
    <citation type="journal article" date="2020" name="Nat. Commun.">
        <title>Genome assembly of wild tea tree DASZ reveals pedigree and selection history of tea varieties.</title>
        <authorList>
            <person name="Zhang W."/>
            <person name="Zhang Y."/>
            <person name="Qiu H."/>
            <person name="Guo Y."/>
            <person name="Wan H."/>
            <person name="Zhang X."/>
            <person name="Scossa F."/>
            <person name="Alseekh S."/>
            <person name="Zhang Q."/>
            <person name="Wang P."/>
            <person name="Xu L."/>
            <person name="Schmidt M.H."/>
            <person name="Jia X."/>
            <person name="Li D."/>
            <person name="Zhu A."/>
            <person name="Guo F."/>
            <person name="Chen W."/>
            <person name="Ni D."/>
            <person name="Usadel B."/>
            <person name="Fernie A.R."/>
            <person name="Wen W."/>
        </authorList>
    </citation>
    <scope>NUCLEOTIDE SEQUENCE [LARGE SCALE GENOMIC DNA]</scope>
    <source>
        <strain evidence="12">cv. G240</strain>
    </source>
</reference>